<dbReference type="GO" id="GO:0012506">
    <property type="term" value="C:vesicle membrane"/>
    <property type="evidence" value="ECO:0007669"/>
    <property type="project" value="TreeGrafter"/>
</dbReference>
<comment type="caution">
    <text evidence="3">The sequence shown here is derived from an EMBL/GenBank/DDBJ whole genome shotgun (WGS) entry which is preliminary data.</text>
</comment>
<evidence type="ECO:0000256" key="1">
    <source>
        <dbReference type="SAM" id="MobiDB-lite"/>
    </source>
</evidence>
<dbReference type="OrthoDB" id="440781at2759"/>
<name>A0A4U7L308_9BASI</name>
<dbReference type="EMBL" id="SRRM01000002">
    <property type="protein sequence ID" value="TKY90258.1"/>
    <property type="molecule type" value="Genomic_DNA"/>
</dbReference>
<dbReference type="GO" id="GO:0006886">
    <property type="term" value="P:intracellular protein transport"/>
    <property type="evidence" value="ECO:0007669"/>
    <property type="project" value="TreeGrafter"/>
</dbReference>
<protein>
    <recommendedName>
        <fullName evidence="2">UBX domain-containing protein</fullName>
    </recommendedName>
</protein>
<organism evidence="3 4">
    <name type="scientific">Sporisorium graminicola</name>
    <dbReference type="NCBI Taxonomy" id="280036"/>
    <lineage>
        <taxon>Eukaryota</taxon>
        <taxon>Fungi</taxon>
        <taxon>Dikarya</taxon>
        <taxon>Basidiomycota</taxon>
        <taxon>Ustilaginomycotina</taxon>
        <taxon>Ustilaginomycetes</taxon>
        <taxon>Ustilaginales</taxon>
        <taxon>Ustilaginaceae</taxon>
        <taxon>Sporisorium</taxon>
    </lineage>
</organism>
<dbReference type="SUPFAM" id="SSF54236">
    <property type="entry name" value="Ubiquitin-like"/>
    <property type="match status" value="1"/>
</dbReference>
<dbReference type="GO" id="GO:0005737">
    <property type="term" value="C:cytoplasm"/>
    <property type="evidence" value="ECO:0007669"/>
    <property type="project" value="TreeGrafter"/>
</dbReference>
<dbReference type="AlphaFoldDB" id="A0A4U7L308"/>
<evidence type="ECO:0000313" key="3">
    <source>
        <dbReference type="EMBL" id="TKY90258.1"/>
    </source>
</evidence>
<feature type="compositionally biased region" description="Low complexity" evidence="1">
    <location>
        <begin position="30"/>
        <end position="40"/>
    </location>
</feature>
<dbReference type="GeneID" id="40723151"/>
<feature type="compositionally biased region" description="Polar residues" evidence="1">
    <location>
        <begin position="214"/>
        <end position="237"/>
    </location>
</feature>
<feature type="domain" description="UBX" evidence="2">
    <location>
        <begin position="96"/>
        <end position="180"/>
    </location>
</feature>
<proteinExistence type="predicted"/>
<dbReference type="InterPro" id="IPR001012">
    <property type="entry name" value="UBX_dom"/>
</dbReference>
<dbReference type="Pfam" id="PF00789">
    <property type="entry name" value="UBX"/>
    <property type="match status" value="1"/>
</dbReference>
<gene>
    <name evidence="3" type="ORF">EX895_000256</name>
</gene>
<reference evidence="3 4" key="1">
    <citation type="submission" date="2019-05" db="EMBL/GenBank/DDBJ databases">
        <title>Sporisorium graminicola CBS 10092 draft sequencing and annotation.</title>
        <authorList>
            <person name="Solano-Gonzalez S."/>
            <person name="Caddick M.X."/>
            <person name="Darby A."/>
        </authorList>
    </citation>
    <scope>NUCLEOTIDE SEQUENCE [LARGE SCALE GENOMIC DNA]</scope>
    <source>
        <strain evidence="3 4">CBS 10092</strain>
    </source>
</reference>
<feature type="region of interest" description="Disordered" evidence="1">
    <location>
        <begin position="192"/>
        <end position="246"/>
    </location>
</feature>
<dbReference type="Gene3D" id="3.10.20.90">
    <property type="entry name" value="Phosphatidylinositol 3-kinase Catalytic Subunit, Chain A, domain 1"/>
    <property type="match status" value="1"/>
</dbReference>
<dbReference type="SMART" id="SM00166">
    <property type="entry name" value="UBX"/>
    <property type="match status" value="1"/>
</dbReference>
<sequence length="267" mass="29218">MSSSSENTSTASGSSSSRSPNAADGIRVFLPPSSDSSAPSIIPPPSDDDLKPSPEELKAAFRSTLLQRHGPDAPLLTRAQREKQEAKLGLYSSRNRTWTAVRIRIRFSDRTMIESTFSESDTLEAVYAFLHSSLDEEMTRGKKVVIYTAPPKVEYARDDKKWKGKTLRDLGWIPSAVVSVKWDDAAMNATGYPAPLKGQLKDRAEPVPPPPNFDQPSTAQQGGSAAQSTTSDSSPSGNAAKPMPKWLKNIVTHHVHIRTDEQDMQLD</sequence>
<dbReference type="Proteomes" id="UP000306050">
    <property type="component" value="Chromosome SGRAM_1"/>
</dbReference>
<feature type="compositionally biased region" description="Low complexity" evidence="1">
    <location>
        <begin position="1"/>
        <end position="19"/>
    </location>
</feature>
<feature type="compositionally biased region" description="Basic and acidic residues" evidence="1">
    <location>
        <begin position="48"/>
        <end position="58"/>
    </location>
</feature>
<evidence type="ECO:0000313" key="4">
    <source>
        <dbReference type="Proteomes" id="UP000306050"/>
    </source>
</evidence>
<dbReference type="GO" id="GO:0005634">
    <property type="term" value="C:nucleus"/>
    <property type="evidence" value="ECO:0007669"/>
    <property type="project" value="TreeGrafter"/>
</dbReference>
<keyword evidence="4" id="KW-1185">Reference proteome</keyword>
<dbReference type="InterPro" id="IPR029071">
    <property type="entry name" value="Ubiquitin-like_domsf"/>
</dbReference>
<dbReference type="PANTHER" id="PTHR46467">
    <property type="entry name" value="TETHER CONTAINING UBX DOMAIN FOR GLUT4"/>
    <property type="match status" value="1"/>
</dbReference>
<feature type="region of interest" description="Disordered" evidence="1">
    <location>
        <begin position="1"/>
        <end position="58"/>
    </location>
</feature>
<dbReference type="RefSeq" id="XP_029742243.1">
    <property type="nucleotide sequence ID" value="XM_029880857.1"/>
</dbReference>
<dbReference type="PROSITE" id="PS50033">
    <property type="entry name" value="UBX"/>
    <property type="match status" value="1"/>
</dbReference>
<accession>A0A4U7L308</accession>
<dbReference type="PANTHER" id="PTHR46467:SF1">
    <property type="entry name" value="TETHER CONTAINING UBX DOMAIN FOR GLUT4"/>
    <property type="match status" value="1"/>
</dbReference>
<dbReference type="KEGG" id="sgra:EX895_000256"/>
<evidence type="ECO:0000259" key="2">
    <source>
        <dbReference type="PROSITE" id="PS50033"/>
    </source>
</evidence>